<sequence length="113" mass="12109">MDGENFARIAKLDSKATNGTSFSSLNYTISVDNTGAVVSLGATLVAIFSLFSFRSNRKWVLTMLIATGIFIACQKGDPAGVNSDDNNIKNVRIVQVDKDGSVKFSRVVSVVSE</sequence>
<keyword evidence="3" id="KW-1185">Reference proteome</keyword>
<keyword evidence="1" id="KW-1133">Transmembrane helix</keyword>
<proteinExistence type="predicted"/>
<accession>A0ABZ0W125</accession>
<dbReference type="RefSeq" id="WP_114790243.1">
    <property type="nucleotide sequence ID" value="NZ_CP139960.1"/>
</dbReference>
<evidence type="ECO:0000256" key="1">
    <source>
        <dbReference type="SAM" id="Phobius"/>
    </source>
</evidence>
<organism evidence="2 3">
    <name type="scientific">Niabella yanshanensis</name>
    <dbReference type="NCBI Taxonomy" id="577386"/>
    <lineage>
        <taxon>Bacteria</taxon>
        <taxon>Pseudomonadati</taxon>
        <taxon>Bacteroidota</taxon>
        <taxon>Chitinophagia</taxon>
        <taxon>Chitinophagales</taxon>
        <taxon>Chitinophagaceae</taxon>
        <taxon>Niabella</taxon>
    </lineage>
</organism>
<keyword evidence="1" id="KW-0812">Transmembrane</keyword>
<keyword evidence="1" id="KW-0472">Membrane</keyword>
<gene>
    <name evidence="2" type="ORF">U0035_13200</name>
</gene>
<feature type="transmembrane region" description="Helical" evidence="1">
    <location>
        <begin position="34"/>
        <end position="53"/>
    </location>
</feature>
<dbReference type="Proteomes" id="UP001325680">
    <property type="component" value="Chromosome"/>
</dbReference>
<evidence type="ECO:0000313" key="2">
    <source>
        <dbReference type="EMBL" id="WQD36624.1"/>
    </source>
</evidence>
<name>A0ABZ0W125_9BACT</name>
<evidence type="ECO:0000313" key="3">
    <source>
        <dbReference type="Proteomes" id="UP001325680"/>
    </source>
</evidence>
<reference evidence="2 3" key="1">
    <citation type="submission" date="2023-12" db="EMBL/GenBank/DDBJ databases">
        <title>Genome sequencing and assembly of bacterial species from a model synthetic community.</title>
        <authorList>
            <person name="Hogle S.L."/>
        </authorList>
    </citation>
    <scope>NUCLEOTIDE SEQUENCE [LARGE SCALE GENOMIC DNA]</scope>
    <source>
        <strain evidence="2 3">HAMBI_3031</strain>
    </source>
</reference>
<protein>
    <submittedName>
        <fullName evidence="2">Uncharacterized protein</fullName>
    </submittedName>
</protein>
<dbReference type="EMBL" id="CP139960">
    <property type="protein sequence ID" value="WQD36624.1"/>
    <property type="molecule type" value="Genomic_DNA"/>
</dbReference>